<evidence type="ECO:0000313" key="4">
    <source>
        <dbReference type="EMBL" id="CAL4794842.1"/>
    </source>
</evidence>
<dbReference type="SUPFAM" id="SSF57850">
    <property type="entry name" value="RING/U-box"/>
    <property type="match status" value="1"/>
</dbReference>
<dbReference type="GO" id="GO:0008270">
    <property type="term" value="F:zinc ion binding"/>
    <property type="evidence" value="ECO:0007669"/>
    <property type="project" value="UniProtKB-KW"/>
</dbReference>
<dbReference type="Proteomes" id="UP001152797">
    <property type="component" value="Unassembled WGS sequence"/>
</dbReference>
<evidence type="ECO:0000259" key="2">
    <source>
        <dbReference type="PROSITE" id="PS50089"/>
    </source>
</evidence>
<comment type="caution">
    <text evidence="3">The sequence shown here is derived from an EMBL/GenBank/DDBJ whole genome shotgun (WGS) entry which is preliminary data.</text>
</comment>
<organism evidence="3">
    <name type="scientific">Cladocopium goreaui</name>
    <dbReference type="NCBI Taxonomy" id="2562237"/>
    <lineage>
        <taxon>Eukaryota</taxon>
        <taxon>Sar</taxon>
        <taxon>Alveolata</taxon>
        <taxon>Dinophyceae</taxon>
        <taxon>Suessiales</taxon>
        <taxon>Symbiodiniaceae</taxon>
        <taxon>Cladocopium</taxon>
    </lineage>
</organism>
<dbReference type="Pfam" id="PF13920">
    <property type="entry name" value="zf-C3HC4_3"/>
    <property type="match status" value="1"/>
</dbReference>
<evidence type="ECO:0000256" key="1">
    <source>
        <dbReference type="PROSITE-ProRule" id="PRU00175"/>
    </source>
</evidence>
<dbReference type="SMART" id="SM00184">
    <property type="entry name" value="RING"/>
    <property type="match status" value="1"/>
</dbReference>
<dbReference type="PROSITE" id="PS50089">
    <property type="entry name" value="ZF_RING_2"/>
    <property type="match status" value="1"/>
</dbReference>
<dbReference type="EMBL" id="CAMXCT010004071">
    <property type="protein sequence ID" value="CAI4007530.1"/>
    <property type="molecule type" value="Genomic_DNA"/>
</dbReference>
<reference evidence="4 5" key="2">
    <citation type="submission" date="2024-05" db="EMBL/GenBank/DDBJ databases">
        <authorList>
            <person name="Chen Y."/>
            <person name="Shah S."/>
            <person name="Dougan E. K."/>
            <person name="Thang M."/>
            <person name="Chan C."/>
        </authorList>
    </citation>
    <scope>NUCLEOTIDE SEQUENCE [LARGE SCALE GENOMIC DNA]</scope>
</reference>
<evidence type="ECO:0000313" key="5">
    <source>
        <dbReference type="Proteomes" id="UP001152797"/>
    </source>
</evidence>
<dbReference type="InterPro" id="IPR013083">
    <property type="entry name" value="Znf_RING/FYVE/PHD"/>
</dbReference>
<name>A0A9P1DDG8_9DINO</name>
<dbReference type="AlphaFoldDB" id="A0A9P1DDG8"/>
<keyword evidence="1" id="KW-0862">Zinc</keyword>
<dbReference type="InterPro" id="IPR001841">
    <property type="entry name" value="Znf_RING"/>
</dbReference>
<dbReference type="EMBL" id="CAMXCT020004071">
    <property type="protein sequence ID" value="CAL1160905.1"/>
    <property type="molecule type" value="Genomic_DNA"/>
</dbReference>
<feature type="domain" description="RING-type" evidence="2">
    <location>
        <begin position="66"/>
        <end position="112"/>
    </location>
</feature>
<dbReference type="OrthoDB" id="1711136at2759"/>
<dbReference type="Gene3D" id="3.30.40.10">
    <property type="entry name" value="Zinc/RING finger domain, C3HC4 (zinc finger)"/>
    <property type="match status" value="1"/>
</dbReference>
<gene>
    <name evidence="3" type="ORF">C1SCF055_LOCUS33080</name>
</gene>
<sequence length="147" mass="15947">MGQQPCTCCLKREQEYQELPRYHSMSRGTLQTLQGSRGYAAGSASRAPPAAAPEESGGLGLSTGSCILCHEVAANTMCLPCGHLLICFRCSLRYALPDGSGLVPDIRCPTCKKSVQSFQRVFFQTAATMTRLARPSSTRWADWRVAA</sequence>
<keyword evidence="1" id="KW-0479">Metal-binding</keyword>
<protein>
    <submittedName>
        <fullName evidence="4">Ankyrin-2</fullName>
    </submittedName>
</protein>
<reference evidence="3" key="1">
    <citation type="submission" date="2022-10" db="EMBL/GenBank/DDBJ databases">
        <authorList>
            <person name="Chen Y."/>
            <person name="Dougan E. K."/>
            <person name="Chan C."/>
            <person name="Rhodes N."/>
            <person name="Thang M."/>
        </authorList>
    </citation>
    <scope>NUCLEOTIDE SEQUENCE</scope>
</reference>
<accession>A0A9P1DDG8</accession>
<evidence type="ECO:0000313" key="3">
    <source>
        <dbReference type="EMBL" id="CAI4007530.1"/>
    </source>
</evidence>
<proteinExistence type="predicted"/>
<keyword evidence="5" id="KW-1185">Reference proteome</keyword>
<dbReference type="EMBL" id="CAMXCT030004071">
    <property type="protein sequence ID" value="CAL4794842.1"/>
    <property type="molecule type" value="Genomic_DNA"/>
</dbReference>
<keyword evidence="1" id="KW-0863">Zinc-finger</keyword>